<evidence type="ECO:0000313" key="28">
    <source>
        <dbReference type="EMBL" id="KAJ8924619.1"/>
    </source>
</evidence>
<evidence type="ECO:0000256" key="17">
    <source>
        <dbReference type="ARBA" id="ARBA00023242"/>
    </source>
</evidence>
<dbReference type="SMART" id="SM00160">
    <property type="entry name" value="RanBD"/>
    <property type="match status" value="4"/>
</dbReference>
<feature type="compositionally biased region" description="Acidic residues" evidence="24">
    <location>
        <begin position="1839"/>
        <end position="1849"/>
    </location>
</feature>
<evidence type="ECO:0000256" key="12">
    <source>
        <dbReference type="ARBA" id="ARBA00022927"/>
    </source>
</evidence>
<dbReference type="InterPro" id="IPR000156">
    <property type="entry name" value="Ran_bind_dom"/>
</dbReference>
<feature type="compositionally biased region" description="Acidic residues" evidence="24">
    <location>
        <begin position="2778"/>
        <end position="2794"/>
    </location>
</feature>
<keyword evidence="9 23" id="KW-0802">TPR repeat</keyword>
<reference evidence="28 29" key="1">
    <citation type="journal article" date="2023" name="Insect Mol. Biol.">
        <title>Genome sequencing provides insights into the evolution of gene families encoding plant cell wall-degrading enzymes in longhorned beetles.</title>
        <authorList>
            <person name="Shin N.R."/>
            <person name="Okamura Y."/>
            <person name="Kirsch R."/>
            <person name="Pauchet Y."/>
        </authorList>
    </citation>
    <scope>NUCLEOTIDE SEQUENCE [LARGE SCALE GENOMIC DNA]</scope>
    <source>
        <strain evidence="28">EAD_L_NR</strain>
    </source>
</reference>
<keyword evidence="7" id="KW-0677">Repeat</keyword>
<dbReference type="SMART" id="SM00547">
    <property type="entry name" value="ZnF_RBZ"/>
    <property type="match status" value="1"/>
</dbReference>
<organism evidence="28 29">
    <name type="scientific">Exocentrus adspersus</name>
    <dbReference type="NCBI Taxonomy" id="1586481"/>
    <lineage>
        <taxon>Eukaryota</taxon>
        <taxon>Metazoa</taxon>
        <taxon>Ecdysozoa</taxon>
        <taxon>Arthropoda</taxon>
        <taxon>Hexapoda</taxon>
        <taxon>Insecta</taxon>
        <taxon>Pterygota</taxon>
        <taxon>Neoptera</taxon>
        <taxon>Endopterygota</taxon>
        <taxon>Coleoptera</taxon>
        <taxon>Polyphaga</taxon>
        <taxon>Cucujiformia</taxon>
        <taxon>Chrysomeloidea</taxon>
        <taxon>Cerambycidae</taxon>
        <taxon>Lamiinae</taxon>
        <taxon>Acanthocinini</taxon>
        <taxon>Exocentrus</taxon>
    </lineage>
</organism>
<feature type="region of interest" description="Disordered" evidence="24">
    <location>
        <begin position="2128"/>
        <end position="2147"/>
    </location>
</feature>
<evidence type="ECO:0000256" key="24">
    <source>
        <dbReference type="SAM" id="MobiDB-lite"/>
    </source>
</evidence>
<dbReference type="SUPFAM" id="SSF50729">
    <property type="entry name" value="PH domain-like"/>
    <property type="match status" value="5"/>
</dbReference>
<evidence type="ECO:0000256" key="7">
    <source>
        <dbReference type="ARBA" id="ARBA00022737"/>
    </source>
</evidence>
<proteinExistence type="inferred from homology"/>
<feature type="compositionally biased region" description="Low complexity" evidence="24">
    <location>
        <begin position="1781"/>
        <end position="1809"/>
    </location>
</feature>
<feature type="region of interest" description="Disordered" evidence="24">
    <location>
        <begin position="2753"/>
        <end position="2796"/>
    </location>
</feature>
<dbReference type="PANTHER" id="PTHR23138:SF87">
    <property type="entry name" value="E3 SUMO-PROTEIN LIGASE RANBP2"/>
    <property type="match status" value="1"/>
</dbReference>
<feature type="region of interest" description="Disordered" evidence="24">
    <location>
        <begin position="2068"/>
        <end position="2094"/>
    </location>
</feature>
<dbReference type="InterPro" id="IPR036443">
    <property type="entry name" value="Znf_RanBP2_sf"/>
</dbReference>
<comment type="subcellular location">
    <subcellularLocation>
        <location evidence="2">Nucleus membrane</location>
    </subcellularLocation>
    <subcellularLocation>
        <location evidence="3">Nucleus</location>
        <location evidence="3">Nuclear pore complex</location>
    </subcellularLocation>
</comment>
<evidence type="ECO:0000256" key="22">
    <source>
        <dbReference type="PROSITE-ProRule" id="PRU00322"/>
    </source>
</evidence>
<dbReference type="GO" id="GO:0031965">
    <property type="term" value="C:nuclear membrane"/>
    <property type="evidence" value="ECO:0007669"/>
    <property type="project" value="UniProtKB-SubCell"/>
</dbReference>
<evidence type="ECO:0000259" key="25">
    <source>
        <dbReference type="PROSITE" id="PS50196"/>
    </source>
</evidence>
<keyword evidence="29" id="KW-1185">Reference proteome</keyword>
<name>A0AAV8WDJ3_9CUCU</name>
<feature type="region of interest" description="Disordered" evidence="24">
    <location>
        <begin position="2574"/>
        <end position="2612"/>
    </location>
</feature>
<dbReference type="GO" id="GO:0051028">
    <property type="term" value="P:mRNA transport"/>
    <property type="evidence" value="ECO:0007669"/>
    <property type="project" value="UniProtKB-KW"/>
</dbReference>
<keyword evidence="13" id="KW-0811">Translocation</keyword>
<feature type="domain" description="RanBD1" evidence="25">
    <location>
        <begin position="1495"/>
        <end position="1630"/>
    </location>
</feature>
<dbReference type="SUPFAM" id="SSF48452">
    <property type="entry name" value="TPR-like"/>
    <property type="match status" value="1"/>
</dbReference>
<keyword evidence="12" id="KW-0653">Protein transport</keyword>
<evidence type="ECO:0000256" key="18">
    <source>
        <dbReference type="ARBA" id="ARBA00060842"/>
    </source>
</evidence>
<dbReference type="FunFam" id="2.30.29.30:FF:000018">
    <property type="entry name" value="E3 SUMO-protein ligase RanBP2"/>
    <property type="match status" value="4"/>
</dbReference>
<dbReference type="PROSITE" id="PS50199">
    <property type="entry name" value="ZF_RANBP2_2"/>
    <property type="match status" value="1"/>
</dbReference>
<dbReference type="Pfam" id="PF00638">
    <property type="entry name" value="Ran_BP1"/>
    <property type="match status" value="4"/>
</dbReference>
<dbReference type="PROSITE" id="PS01358">
    <property type="entry name" value="ZF_RANBP2_1"/>
    <property type="match status" value="1"/>
</dbReference>
<feature type="compositionally biased region" description="Low complexity" evidence="24">
    <location>
        <begin position="2132"/>
        <end position="2145"/>
    </location>
</feature>
<dbReference type="PROSITE" id="PS50196">
    <property type="entry name" value="RANBD1"/>
    <property type="match status" value="4"/>
</dbReference>
<dbReference type="CDD" id="cd13174">
    <property type="entry name" value="RanBD4_RanBP2_insect-like"/>
    <property type="match status" value="1"/>
</dbReference>
<feature type="domain" description="RanBP2-type" evidence="26">
    <location>
        <begin position="1657"/>
        <end position="1686"/>
    </location>
</feature>
<evidence type="ECO:0000256" key="14">
    <source>
        <dbReference type="ARBA" id="ARBA00023125"/>
    </source>
</evidence>
<evidence type="ECO:0000256" key="15">
    <source>
        <dbReference type="ARBA" id="ARBA00023132"/>
    </source>
</evidence>
<dbReference type="Pfam" id="PF00641">
    <property type="entry name" value="Zn_ribbon_RanBP"/>
    <property type="match status" value="1"/>
</dbReference>
<dbReference type="InterPro" id="IPR019734">
    <property type="entry name" value="TPR_rpt"/>
</dbReference>
<evidence type="ECO:0000256" key="11">
    <source>
        <dbReference type="ARBA" id="ARBA00022833"/>
    </source>
</evidence>
<feature type="domain" description="RanBD1" evidence="25">
    <location>
        <begin position="2611"/>
        <end position="2747"/>
    </location>
</feature>
<feature type="domain" description="WH1" evidence="27">
    <location>
        <begin position="2626"/>
        <end position="2745"/>
    </location>
</feature>
<evidence type="ECO:0000259" key="27">
    <source>
        <dbReference type="PROSITE" id="PS50229"/>
    </source>
</evidence>
<keyword evidence="5" id="KW-0597">Phosphoprotein</keyword>
<dbReference type="CDD" id="cd13171">
    <property type="entry name" value="RanBD1_RanBP2_insect-like"/>
    <property type="match status" value="1"/>
</dbReference>
<keyword evidence="14" id="KW-0238">DNA-binding</keyword>
<evidence type="ECO:0000256" key="4">
    <source>
        <dbReference type="ARBA" id="ARBA00022448"/>
    </source>
</evidence>
<keyword evidence="8 22" id="KW-0863">Zinc-finger</keyword>
<dbReference type="InterPro" id="IPR013105">
    <property type="entry name" value="TPR_2"/>
</dbReference>
<dbReference type="InterPro" id="IPR001876">
    <property type="entry name" value="Znf_RanBP2"/>
</dbReference>
<dbReference type="GO" id="GO:0005737">
    <property type="term" value="C:cytoplasm"/>
    <property type="evidence" value="ECO:0007669"/>
    <property type="project" value="TreeGrafter"/>
</dbReference>
<dbReference type="SMART" id="SM00028">
    <property type="entry name" value="TPR"/>
    <property type="match status" value="2"/>
</dbReference>
<evidence type="ECO:0000256" key="16">
    <source>
        <dbReference type="ARBA" id="ARBA00023136"/>
    </source>
</evidence>
<evidence type="ECO:0000256" key="3">
    <source>
        <dbReference type="ARBA" id="ARBA00004567"/>
    </source>
</evidence>
<dbReference type="PROSITE" id="PS50005">
    <property type="entry name" value="TPR"/>
    <property type="match status" value="1"/>
</dbReference>
<accession>A0AAV8WDJ3</accession>
<dbReference type="Pfam" id="PF07719">
    <property type="entry name" value="TPR_2"/>
    <property type="match status" value="1"/>
</dbReference>
<feature type="domain" description="RanBD1" evidence="25">
    <location>
        <begin position="1856"/>
        <end position="1982"/>
    </location>
</feature>
<dbReference type="GO" id="GO:0005096">
    <property type="term" value="F:GTPase activator activity"/>
    <property type="evidence" value="ECO:0007669"/>
    <property type="project" value="TreeGrafter"/>
</dbReference>
<dbReference type="EMBL" id="JANEYG010000002">
    <property type="protein sequence ID" value="KAJ8924619.1"/>
    <property type="molecule type" value="Genomic_DNA"/>
</dbReference>
<dbReference type="InterPro" id="IPR011990">
    <property type="entry name" value="TPR-like_helical_dom_sf"/>
</dbReference>
<feature type="region of interest" description="Disordered" evidence="24">
    <location>
        <begin position="1774"/>
        <end position="1849"/>
    </location>
</feature>
<evidence type="ECO:0000256" key="21">
    <source>
        <dbReference type="ARBA" id="ARBA00079437"/>
    </source>
</evidence>
<dbReference type="GO" id="GO:0003677">
    <property type="term" value="F:DNA binding"/>
    <property type="evidence" value="ECO:0007669"/>
    <property type="project" value="UniProtKB-KW"/>
</dbReference>
<protein>
    <recommendedName>
        <fullName evidence="19">Nuclear pore complex protein Nup153</fullName>
    </recommendedName>
    <alternativeName>
        <fullName evidence="21">153 kDa nucleoporin</fullName>
    </alternativeName>
    <alternativeName>
        <fullName evidence="20">Nucleoporin Nup153</fullName>
    </alternativeName>
</protein>
<dbReference type="GO" id="GO:0015031">
    <property type="term" value="P:protein transport"/>
    <property type="evidence" value="ECO:0007669"/>
    <property type="project" value="UniProtKB-KW"/>
</dbReference>
<dbReference type="InterPro" id="IPR000697">
    <property type="entry name" value="WH1/EVH1_dom"/>
</dbReference>
<evidence type="ECO:0000259" key="26">
    <source>
        <dbReference type="PROSITE" id="PS50199"/>
    </source>
</evidence>
<keyword evidence="15" id="KW-0906">Nuclear pore complex</keyword>
<dbReference type="Proteomes" id="UP001159042">
    <property type="component" value="Unassembled WGS sequence"/>
</dbReference>
<evidence type="ECO:0000256" key="19">
    <source>
        <dbReference type="ARBA" id="ARBA00068609"/>
    </source>
</evidence>
<evidence type="ECO:0000256" key="10">
    <source>
        <dbReference type="ARBA" id="ARBA00022816"/>
    </source>
</evidence>
<evidence type="ECO:0000256" key="8">
    <source>
        <dbReference type="ARBA" id="ARBA00022771"/>
    </source>
</evidence>
<comment type="similarity">
    <text evidence="18">Belongs to the NUP153 family.</text>
</comment>
<feature type="repeat" description="TPR" evidence="23">
    <location>
        <begin position="60"/>
        <end position="93"/>
    </location>
</feature>
<dbReference type="GO" id="GO:0005643">
    <property type="term" value="C:nuclear pore"/>
    <property type="evidence" value="ECO:0007669"/>
    <property type="project" value="UniProtKB-SubCell"/>
</dbReference>
<evidence type="ECO:0000256" key="20">
    <source>
        <dbReference type="ARBA" id="ARBA00078197"/>
    </source>
</evidence>
<keyword evidence="10" id="KW-0509">mRNA transport</keyword>
<comment type="caution">
    <text evidence="28">The sequence shown here is derived from an EMBL/GenBank/DDBJ whole genome shotgun (WGS) entry which is preliminary data.</text>
</comment>
<dbReference type="FunFam" id="1.25.40.10:FF:000582">
    <property type="entry name" value="E3 SUMO-protein ligase RanBP2"/>
    <property type="match status" value="1"/>
</dbReference>
<dbReference type="GO" id="GO:0008270">
    <property type="term" value="F:zinc ion binding"/>
    <property type="evidence" value="ECO:0007669"/>
    <property type="project" value="UniProtKB-KW"/>
</dbReference>
<gene>
    <name evidence="28" type="ORF">NQ315_000769</name>
</gene>
<dbReference type="FunFam" id="4.10.1060.10:FF:000001">
    <property type="entry name" value="Nuclear pore complex protein Nup153"/>
    <property type="match status" value="1"/>
</dbReference>
<keyword evidence="4" id="KW-0813">Transport</keyword>
<dbReference type="InterPro" id="IPR011993">
    <property type="entry name" value="PH-like_dom_sf"/>
</dbReference>
<feature type="domain" description="RanBD1" evidence="25">
    <location>
        <begin position="1236"/>
        <end position="1374"/>
    </location>
</feature>
<evidence type="ECO:0000256" key="6">
    <source>
        <dbReference type="ARBA" id="ARBA00022723"/>
    </source>
</evidence>
<evidence type="ECO:0000256" key="1">
    <source>
        <dbReference type="ARBA" id="ARBA00001947"/>
    </source>
</evidence>
<keyword evidence="16" id="KW-0472">Membrane</keyword>
<dbReference type="PROSITE" id="PS50229">
    <property type="entry name" value="WH1"/>
    <property type="match status" value="1"/>
</dbReference>
<keyword evidence="11" id="KW-0862">Zinc</keyword>
<dbReference type="Gene3D" id="4.10.1060.10">
    <property type="entry name" value="Zinc finger, RanBP2-type"/>
    <property type="match status" value="1"/>
</dbReference>
<dbReference type="Gene3D" id="1.25.40.10">
    <property type="entry name" value="Tetratricopeptide repeat domain"/>
    <property type="match status" value="1"/>
</dbReference>
<feature type="compositionally biased region" description="Polar residues" evidence="24">
    <location>
        <begin position="2070"/>
        <end position="2092"/>
    </location>
</feature>
<sequence length="2923" mass="322573">MFKTKLEVDRHVDNCLKKINNETERNLRCFSFAKLYFNVGDYEQACRYVSSYLSVKPKSPEGYQLLGKALEKLGKKQAALEAFRTSLQLDPKQHNLVIKVCELLSSDEVNMDHSGAQYFCNLAQSFDPHNPAVFSLRERLITRENDDPVEVSKLLLKELEARPTDVNLRVRLVQHFLQSNLIKEAYKHASAIEEKNLSIFHNNLSWYETFAEVLVRFQRDLEYSSQLTWEFWFLSVSVLDRLAALSLDEHLDNVKTSNEYVAAVFNFDQMLSKASQSISTCPDRQLVAVFLNHYHAQLHFHLATLVFKQAKKDLIQFKEACNITLPSMWLIHSPENRKRLVQHWHKEACYRCSQSGHLLLGAAKDRKSIVLEKATQYSTGMWREQFFKKVFVKRDQQLKISTSFFVSNSQALEPAIKLPDPSELVKYDECAQLVYPDSLHHYIWLGLNSKLSDMEVKPFEGLQYSVKNLNNCAAETLNILDIQSFLYCAILCAKSKLEDTKHLIYYNHDKPSTLPASVMDYLGTLNQSKFITAAYKMYNNEPTANMGEVRLLLIKGIEVVRCVGHHGLDVRLLVTLAKIFEERSKRLTKHSEIEFNDARAELYWKTALPLLEKIKNNQMVTYSNNRLFEYKSKDISISEASAYIENGKLFTAVQLMKKKEYERALHIFEQLKDPYASFYQSEIYKHMAEQKTSQSKENVTSEMRSQNIILLSRARDCLYLTLDRLREPAVDRSHPLNSQLGTEIEKIERLLSRIDPDCTNRNECDGMSDENQSSDNSVGENYLSTYTHASFHNGTPKHENHNHSTPLRINISRQEARPSPERLDAQIRQMVATRDATLTTILEQLKLMVDSNRCLVEELRSLKDKTVDDLRSVGRGFEEIKDIKKSVDELKTSVDGLQNVCDIVQEMKKEISDMKNHAKNNQLSDEDLYVLDPDYGVDYNINSNVGAYSANLPNVVYPNYQAGRMANPSSLAAAAAYAPGLYPGLYPGLTYAYGGLGLPQPGTLPFLPDQQLSSIAATVAASYAQPILGQPTLTQGLPSTSLGVNMLTGQILSQTAPHIAQPVKESAKVSTAPSTVPSIFLPSSAPAVTTTTMSSKAAPVNVVITNSDPLPTTRAPVSQPVLSVTIPPQHIKGSVAKSQPHNYQIPLPSTAATAIASTPSVLSKPPPAISTQSLLSNISPPVFSAVSQNKTSPSKNVSLGLQIEKTLDHTFNSDKNDSTLINASSTSIEEHDPCPDFKPIIPLPDEVPVNTGEESETELFCERAKLFRHVNNNGVKEWKERGIGNIKILNNPSTGKVRILMRRDQVHKICANHFITKDMTLTPISTNDRAYIWAAHDFADESVVLEKFCVRFKTSEEARRFHEAFEASKKLVKEVPKSEASPLQVKEKPATVSNKPAAQVTTSLGGFVFTSTPTFKPKEIVAPVKVEETSEPPKTSPFSTFTFGKSITVTPVKSEFKPVQTSEATKFSPLVITQTSQKDEGDDDSHVEDFVPTAEFKPVVALPELVDLKTGEENSEVLFECRAKLFRYDTSGEVKEWKERGVGTIKILKDESIRLLMRRDQVLKVCCNHKVLKDMTFKQNASNPKAVVWHAQDFSEGVLTPETFTARFKTEEQAIHFLQVLQTAQTSLDESNKISGKHHKPEARPRTTSFGDKFKPAKGSWECKNCYIINEGKVNHCIACESPKPGTSGKKPEETGMSGPVFSFGVPTTHQTDAVQTGGFTFTQKPALDTSKGINLDTPGQKFNFGIPQTTSVATEPTKTFAFGVSTTASAGTPPQFSFGTKSTPETKTSSTSKVPTSTPFTFTQTTPKTDSKFVFGSPQKHEFEFKPRSPRRVSAGQGDEESDGSYVEEEEDNIYFKPVIPLPDKVDVKTGEENETVLYSHRAKLFRFVGGEWKERGLGDVKILRSNDNGKLRVVMRREQVLKICLNHHLTKDTEYILKDEKSWLFHAADFSEGELAHEQFCLRFKNAEVAQEFKQAVTDAVNNSGGSDADRKMDAPKLDSDDEVEIVFETKVTPEEEREAIRLGLPPKFFAYRQLPDCTCDQCKKDDEYLSELFGGKRSPVKYLASEATPNQKQSSGTAFGTPLSPSSDGSVFVTPKEQQTSFTFTPQKTKQESLRDLLLKPSKLEESVTPTIKEATTATSTTSKDEASATNSFSFTVAKTTAGAVPTTASFSIFTTTTSGLFGNSTTSTNLFSSSSSTGSTGSIFGNSGSTTGSIFGSTASTFGNISNSATPLFGSVSSSSTSIFGMKPSLSISTTPVFGANTSSGSSNIFNVSVTPSSTSLPASTTSNIFDSTKKASTPIFGTATPTGTTAVFGTPTTTSASIFCAAAPMTGTSIFGSTASPIFGTPKTTSIFGTATSNTPVFGGVKTTTPIFGSTTTTTSTPVFGTPVTTTSSTPSIFNTTKAAPASGIISTTTGSIFEGASTPTTSAGIFGQGTNVFGSKPTTGTSIFGTAVTSSNSPITTSNLFGNAQTGSIFGSKPGPMFGGNANIFGGKPAIATEANAIFGGETKPSEKSTINLKEDDELVLKCESGLTFASLAANTTTVAPAFNKSGDSSFAFLGAGTPVFAARKDSKKKTDTNKSIDKSKTESDEEAEAHGGAEEEYDPHYEPIVPLPDAIVVSTGEENEDVLFNERAKLFRYDDDTKEWKERGVGQIKVLHHPQNNTFRLLLRREQVHKVVLNQLIVPNLELQPLLTSDKAWMWAGYNYTDEENNLEKLAVRFKNVELAKQFHDVVQDVIRKATEAQNSKSLPATVQNYGVEDVSSDEQNVQGETPNDDEEDEDEDDDDDDPSVMFMKRCTLSEELPDGSWKLVTMGDLQVYYDPELYAARIAVNDDSGNMLSNTIIGMNTIMDIEKTECLWKAVEWADGGMKWRTLKAAFSSEMAAQEFHSNYLEGLNYAQEVGIIDEVPHDEHYTETEN</sequence>
<evidence type="ECO:0000256" key="2">
    <source>
        <dbReference type="ARBA" id="ARBA00004126"/>
    </source>
</evidence>
<comment type="cofactor">
    <cofactor evidence="1">
        <name>Zn(2+)</name>
        <dbReference type="ChEBI" id="CHEBI:29105"/>
    </cofactor>
</comment>
<dbReference type="PANTHER" id="PTHR23138">
    <property type="entry name" value="RAN BINDING PROTEIN"/>
    <property type="match status" value="1"/>
</dbReference>
<evidence type="ECO:0000256" key="23">
    <source>
        <dbReference type="PROSITE-ProRule" id="PRU00339"/>
    </source>
</evidence>
<dbReference type="SUPFAM" id="SSF90209">
    <property type="entry name" value="Ran binding protein zinc finger-like"/>
    <property type="match status" value="1"/>
</dbReference>
<dbReference type="Gene3D" id="2.30.29.30">
    <property type="entry name" value="Pleckstrin-homology domain (PH domain)/Phosphotyrosine-binding domain (PTB)"/>
    <property type="match status" value="5"/>
</dbReference>
<evidence type="ECO:0000313" key="29">
    <source>
        <dbReference type="Proteomes" id="UP001159042"/>
    </source>
</evidence>
<dbReference type="InterPro" id="IPR045255">
    <property type="entry name" value="RanBP1-like"/>
</dbReference>
<keyword evidence="17" id="KW-0539">Nucleus</keyword>
<feature type="region of interest" description="Disordered" evidence="24">
    <location>
        <begin position="1629"/>
        <end position="1651"/>
    </location>
</feature>
<evidence type="ECO:0000256" key="5">
    <source>
        <dbReference type="ARBA" id="ARBA00022553"/>
    </source>
</evidence>
<evidence type="ECO:0000256" key="9">
    <source>
        <dbReference type="ARBA" id="ARBA00022803"/>
    </source>
</evidence>
<evidence type="ECO:0000256" key="13">
    <source>
        <dbReference type="ARBA" id="ARBA00023010"/>
    </source>
</evidence>
<keyword evidence="6" id="KW-0479">Metal-binding</keyword>